<gene>
    <name evidence="2" type="ORF">CYLTODRAFT_32656</name>
</gene>
<name>A0A0D7B7D2_9AGAR</name>
<reference evidence="2 3" key="1">
    <citation type="journal article" date="2015" name="Fungal Genet. Biol.">
        <title>Evolution of novel wood decay mechanisms in Agaricales revealed by the genome sequences of Fistulina hepatica and Cylindrobasidium torrendii.</title>
        <authorList>
            <person name="Floudas D."/>
            <person name="Held B.W."/>
            <person name="Riley R."/>
            <person name="Nagy L.G."/>
            <person name="Koehler G."/>
            <person name="Ransdell A.S."/>
            <person name="Younus H."/>
            <person name="Chow J."/>
            <person name="Chiniquy J."/>
            <person name="Lipzen A."/>
            <person name="Tritt A."/>
            <person name="Sun H."/>
            <person name="Haridas S."/>
            <person name="LaButti K."/>
            <person name="Ohm R.A."/>
            <person name="Kues U."/>
            <person name="Blanchette R.A."/>
            <person name="Grigoriev I.V."/>
            <person name="Minto R.E."/>
            <person name="Hibbett D.S."/>
        </authorList>
    </citation>
    <scope>NUCLEOTIDE SEQUENCE [LARGE SCALE GENOMIC DNA]</scope>
    <source>
        <strain evidence="2 3">FP15055 ss-10</strain>
    </source>
</reference>
<sequence length="499" mass="57204">MTSTSEITLQLDNIIHQGEHGEPTTSSCWTYLALREIPSEGAVRHKETLSSIQRLHAQWIGRIALPYMWTIQDDVILDSYRHEDPLPESFNTISILIAPLVSETERLSDDDVLACRGYIDTPVPDFCIARYKLLWERKAHPEGTVQGDARHTADAMARFLCCPPDDEKLMFSALSGMLCGIPNCRMNFSPIAHFPPSFLPQGIPPASLKFCVMPEPCHPAPYNLRRASLLGPTLTHPALLIAIDARSFSSYDDESSRINDISRCLALHAEPNLHALRETWRMFYNLSGGAPVPPLPEYAMVYGIAYDSEKIDLFAHFWSSSPDGQRTPNEVPEMISLHIDSFDFTVSTENLREWSLGRLRLGVALLTIQKQIYRLASLWEDFDFPHDIHDLSGELDDMIGGMERMLPRRCSSNRSDLNEEELWELERRRLDKPWWFKGQYESDDDDDDDDDDEEDAEEDGFQIDYLNFDQYRSITSRDTWLEVWEIEKIEAWAEEVVAV</sequence>
<accession>A0A0D7B7D2</accession>
<dbReference type="AlphaFoldDB" id="A0A0D7B7D2"/>
<dbReference type="EMBL" id="KN880554">
    <property type="protein sequence ID" value="KIY66453.1"/>
    <property type="molecule type" value="Genomic_DNA"/>
</dbReference>
<evidence type="ECO:0000313" key="3">
    <source>
        <dbReference type="Proteomes" id="UP000054007"/>
    </source>
</evidence>
<dbReference type="Proteomes" id="UP000054007">
    <property type="component" value="Unassembled WGS sequence"/>
</dbReference>
<proteinExistence type="predicted"/>
<keyword evidence="3" id="KW-1185">Reference proteome</keyword>
<evidence type="ECO:0000313" key="2">
    <source>
        <dbReference type="EMBL" id="KIY66453.1"/>
    </source>
</evidence>
<evidence type="ECO:0000256" key="1">
    <source>
        <dbReference type="SAM" id="MobiDB-lite"/>
    </source>
</evidence>
<protein>
    <submittedName>
        <fullName evidence="2">Uncharacterized protein</fullName>
    </submittedName>
</protein>
<dbReference type="STRING" id="1314674.A0A0D7B7D2"/>
<dbReference type="OrthoDB" id="3021784at2759"/>
<feature type="region of interest" description="Disordered" evidence="1">
    <location>
        <begin position="439"/>
        <end position="459"/>
    </location>
</feature>
<organism evidence="2 3">
    <name type="scientific">Cylindrobasidium torrendii FP15055 ss-10</name>
    <dbReference type="NCBI Taxonomy" id="1314674"/>
    <lineage>
        <taxon>Eukaryota</taxon>
        <taxon>Fungi</taxon>
        <taxon>Dikarya</taxon>
        <taxon>Basidiomycota</taxon>
        <taxon>Agaricomycotina</taxon>
        <taxon>Agaricomycetes</taxon>
        <taxon>Agaricomycetidae</taxon>
        <taxon>Agaricales</taxon>
        <taxon>Marasmiineae</taxon>
        <taxon>Physalacriaceae</taxon>
        <taxon>Cylindrobasidium</taxon>
    </lineage>
</organism>
<feature type="compositionally biased region" description="Acidic residues" evidence="1">
    <location>
        <begin position="441"/>
        <end position="459"/>
    </location>
</feature>